<feature type="compositionally biased region" description="Basic and acidic residues" evidence="1">
    <location>
        <begin position="120"/>
        <end position="132"/>
    </location>
</feature>
<evidence type="ECO:0000313" key="2">
    <source>
        <dbReference type="EMBL" id="KAL3319015.1"/>
    </source>
</evidence>
<reference evidence="2 3" key="1">
    <citation type="submission" date="2024-11" db="EMBL/GenBank/DDBJ databases">
        <title>Adaptive evolution of stress response genes in parasites aligns with host niche diversity.</title>
        <authorList>
            <person name="Hahn C."/>
            <person name="Resl P."/>
        </authorList>
    </citation>
    <scope>NUCLEOTIDE SEQUENCE [LARGE SCALE GENOMIC DNA]</scope>
    <source>
        <strain evidence="2">EGGRZ-B1_66</strain>
        <tissue evidence="2">Body</tissue>
    </source>
</reference>
<organism evidence="2 3">
    <name type="scientific">Cichlidogyrus casuarinus</name>
    <dbReference type="NCBI Taxonomy" id="1844966"/>
    <lineage>
        <taxon>Eukaryota</taxon>
        <taxon>Metazoa</taxon>
        <taxon>Spiralia</taxon>
        <taxon>Lophotrochozoa</taxon>
        <taxon>Platyhelminthes</taxon>
        <taxon>Monogenea</taxon>
        <taxon>Monopisthocotylea</taxon>
        <taxon>Dactylogyridea</taxon>
        <taxon>Ancyrocephalidae</taxon>
        <taxon>Cichlidogyrus</taxon>
    </lineage>
</organism>
<dbReference type="Proteomes" id="UP001626550">
    <property type="component" value="Unassembled WGS sequence"/>
</dbReference>
<evidence type="ECO:0008006" key="4">
    <source>
        <dbReference type="Google" id="ProtNLM"/>
    </source>
</evidence>
<dbReference type="EMBL" id="JBJKFK010000179">
    <property type="protein sequence ID" value="KAL3319015.1"/>
    <property type="molecule type" value="Genomic_DNA"/>
</dbReference>
<gene>
    <name evidence="2" type="ORF">Ciccas_002315</name>
</gene>
<sequence length="279" mass="31009">MTVVVISSCSMNPKYQSTTASCSGITLRPRLGASAVLLKRPLEPVLSGEPLEPSLLPKRRPSEKLSSFWSVKRNSSQTSDTNQLFNPAEFRHDPVTCVTRPQKHESRSSICTNPNIRKRYYTDDHSDSDKENVAPGVSRSSSTMSVASTPPSSAKLTRVGSKSMMALQLMKKSARQTVQNVCRAVRKSIDQPHSKAKSNNHQTIILRRKSLAEPFGLFVCRCENGFKVTRVSSTMTKLSVGDELVEINRVQAAQFDLKSLQQQMKNSLELRLVVSRTNL</sequence>
<feature type="compositionally biased region" description="Low complexity" evidence="1">
    <location>
        <begin position="137"/>
        <end position="154"/>
    </location>
</feature>
<dbReference type="AlphaFoldDB" id="A0ABD2QHJ5"/>
<keyword evidence="3" id="KW-1185">Reference proteome</keyword>
<evidence type="ECO:0000256" key="1">
    <source>
        <dbReference type="SAM" id="MobiDB-lite"/>
    </source>
</evidence>
<name>A0ABD2QHJ5_9PLAT</name>
<evidence type="ECO:0000313" key="3">
    <source>
        <dbReference type="Proteomes" id="UP001626550"/>
    </source>
</evidence>
<feature type="region of interest" description="Disordered" evidence="1">
    <location>
        <begin position="119"/>
        <end position="159"/>
    </location>
</feature>
<dbReference type="InterPro" id="IPR036034">
    <property type="entry name" value="PDZ_sf"/>
</dbReference>
<protein>
    <recommendedName>
        <fullName evidence="4">PDZ domain-containing protein</fullName>
    </recommendedName>
</protein>
<proteinExistence type="predicted"/>
<accession>A0ABD2QHJ5</accession>
<dbReference type="SUPFAM" id="SSF50156">
    <property type="entry name" value="PDZ domain-like"/>
    <property type="match status" value="1"/>
</dbReference>
<comment type="caution">
    <text evidence="2">The sequence shown here is derived from an EMBL/GenBank/DDBJ whole genome shotgun (WGS) entry which is preliminary data.</text>
</comment>